<organism evidence="1">
    <name type="scientific">Akkermansia muciniphila</name>
    <dbReference type="NCBI Taxonomy" id="239935"/>
    <lineage>
        <taxon>Bacteria</taxon>
        <taxon>Pseudomonadati</taxon>
        <taxon>Verrucomicrobiota</taxon>
        <taxon>Verrucomicrobiia</taxon>
        <taxon>Verrucomicrobiales</taxon>
        <taxon>Akkermansiaceae</taxon>
        <taxon>Akkermansia</taxon>
    </lineage>
</organism>
<reference evidence="1" key="1">
    <citation type="submission" date="2019-11" db="EMBL/GenBank/DDBJ databases">
        <authorList>
            <person name="Feng L."/>
        </authorList>
    </citation>
    <scope>NUCLEOTIDE SEQUENCE</scope>
    <source>
        <strain evidence="1">AMuciniphilaLFYP55</strain>
    </source>
</reference>
<sequence length="262" mass="29891">MPWKPFLSCRTPPAWMMRNRKNFRCMPMPPAGAMATCRRSDPAVLLWSGCLPIPAGRRRIMPDNEPAQVRRNIRQTQNSNCRCAQTVETQRCKSPPVSFRCWRILFNVSEFLQQSVEFDGKFARRMIRLRVTHCRYRKYVIARTVGKSSVQHFLQRQDDGVVHVSLGFLGRHRNDSTLHVNLFPLEGSDVAQTLASRIKADAYHVGPFLRQDFGQSLSFLDCESAPFGSIGTVDLAGTHPLERIVRKEPFVDCLLKGCIQTV</sequence>
<proteinExistence type="predicted"/>
<dbReference type="EMBL" id="CACRSS010000002">
    <property type="protein sequence ID" value="VYS83086.1"/>
    <property type="molecule type" value="Genomic_DNA"/>
</dbReference>
<evidence type="ECO:0000313" key="1">
    <source>
        <dbReference type="EMBL" id="VYS83086.1"/>
    </source>
</evidence>
<name>A0A6N2RQP0_9BACT</name>
<dbReference type="AlphaFoldDB" id="A0A6N2RQP0"/>
<gene>
    <name evidence="1" type="ORF">AMLFYP55_01756</name>
</gene>
<protein>
    <submittedName>
        <fullName evidence="1">Uncharacterized protein</fullName>
    </submittedName>
</protein>
<accession>A0A6N2RQP0</accession>